<dbReference type="EMBL" id="JAWRVE010000072">
    <property type="protein sequence ID" value="KAL1863968.1"/>
    <property type="molecule type" value="Genomic_DNA"/>
</dbReference>
<protein>
    <recommendedName>
        <fullName evidence="4">CHK kinase-like domain-containing protein</fullName>
    </recommendedName>
</protein>
<feature type="region of interest" description="Disordered" evidence="1">
    <location>
        <begin position="1"/>
        <end position="26"/>
    </location>
</feature>
<dbReference type="InterPro" id="IPR052961">
    <property type="entry name" value="Oxido-Kinase-like_Enzymes"/>
</dbReference>
<evidence type="ECO:0000313" key="3">
    <source>
        <dbReference type="Proteomes" id="UP001583177"/>
    </source>
</evidence>
<gene>
    <name evidence="2" type="ORF">Daus18300_007933</name>
</gene>
<dbReference type="Pfam" id="PF02958">
    <property type="entry name" value="EcKL"/>
    <property type="match status" value="1"/>
</dbReference>
<evidence type="ECO:0000313" key="2">
    <source>
        <dbReference type="EMBL" id="KAL1863968.1"/>
    </source>
</evidence>
<dbReference type="PANTHER" id="PTHR23020:SF41">
    <property type="entry name" value="AMINOGLYCOSIDE PHOSPHOTRANSFERASE DOMAIN-CONTAINING PROTEIN"/>
    <property type="match status" value="1"/>
</dbReference>
<name>A0ABR3WK71_9PEZI</name>
<proteinExistence type="predicted"/>
<evidence type="ECO:0000256" key="1">
    <source>
        <dbReference type="SAM" id="MobiDB-lite"/>
    </source>
</evidence>
<dbReference type="InterPro" id="IPR011009">
    <property type="entry name" value="Kinase-like_dom_sf"/>
</dbReference>
<comment type="caution">
    <text evidence="2">The sequence shown here is derived from an EMBL/GenBank/DDBJ whole genome shotgun (WGS) entry which is preliminary data.</text>
</comment>
<evidence type="ECO:0008006" key="4">
    <source>
        <dbReference type="Google" id="ProtNLM"/>
    </source>
</evidence>
<reference evidence="2 3" key="1">
    <citation type="journal article" date="2024" name="IMA Fungus">
        <title>IMA Genome - F19 : A genome assembly and annotation guide to empower mycologists, including annotated draft genome sequences of Ceratocystis pirilliformis, Diaporthe australafricana, Fusarium ophioides, Paecilomyces lecythidis, and Sporothrix stenoceras.</title>
        <authorList>
            <person name="Aylward J."/>
            <person name="Wilson A.M."/>
            <person name="Visagie C.M."/>
            <person name="Spraker J."/>
            <person name="Barnes I."/>
            <person name="Buitendag C."/>
            <person name="Ceriani C."/>
            <person name="Del Mar Angel L."/>
            <person name="du Plessis D."/>
            <person name="Fuchs T."/>
            <person name="Gasser K."/>
            <person name="Kramer D."/>
            <person name="Li W."/>
            <person name="Munsamy K."/>
            <person name="Piso A."/>
            <person name="Price J.L."/>
            <person name="Sonnekus B."/>
            <person name="Thomas C."/>
            <person name="van der Nest A."/>
            <person name="van Dijk A."/>
            <person name="van Heerden A."/>
            <person name="van Vuuren N."/>
            <person name="Yilmaz N."/>
            <person name="Duong T.A."/>
            <person name="van der Merwe N.A."/>
            <person name="Wingfield M.J."/>
            <person name="Wingfield B.D."/>
        </authorList>
    </citation>
    <scope>NUCLEOTIDE SEQUENCE [LARGE SCALE GENOMIC DNA]</scope>
    <source>
        <strain evidence="2 3">CMW 18300</strain>
    </source>
</reference>
<dbReference type="PANTHER" id="PTHR23020">
    <property type="entry name" value="UNCHARACTERIZED NUCLEAR HORMONE RECEPTOR-RELATED"/>
    <property type="match status" value="1"/>
</dbReference>
<dbReference type="SUPFAM" id="SSF56112">
    <property type="entry name" value="Protein kinase-like (PK-like)"/>
    <property type="match status" value="1"/>
</dbReference>
<dbReference type="InterPro" id="IPR004119">
    <property type="entry name" value="EcKL"/>
</dbReference>
<organism evidence="2 3">
    <name type="scientific">Diaporthe australafricana</name>
    <dbReference type="NCBI Taxonomy" id="127596"/>
    <lineage>
        <taxon>Eukaryota</taxon>
        <taxon>Fungi</taxon>
        <taxon>Dikarya</taxon>
        <taxon>Ascomycota</taxon>
        <taxon>Pezizomycotina</taxon>
        <taxon>Sordariomycetes</taxon>
        <taxon>Sordariomycetidae</taxon>
        <taxon>Diaporthales</taxon>
        <taxon>Diaporthaceae</taxon>
        <taxon>Diaporthe</taxon>
    </lineage>
</organism>
<sequence length="399" mass="44477">MSYSSHDFDGVATTKRRSLESDEPLPSAVEDITPAWLSKILETKVDALKVHEIIHGTGTNVLIEVTYNKNHGASKPLPPTRLCVKGGFNPQLIQMLPSLFAVYRLEAQFYHHIAPLIPGLRLIPTHWCGTDPPAARGGRGQGIVVMQDAKAKGYTFPDPLRTWPASRVRAGLAQLARLHARTWGGPRESEFPGVPREFGLRDVITGMMNAENWALRFGDRGVRPPAVPRALWGDRDRVVRAMGALWDGVDPRMVCLVHGDTQIGNTFIDADGQPGFLDWQGVHVNSGLHDVTYFMTGALTVDERRAHERELFGFYLLELHGAGGPRFEVEDVWDEYRKYQMHGFAWALAGPMMQPKEIVDAMSQRHCAAIMDHRSLELLESLAGIQPGTKGRQEVRSRL</sequence>
<dbReference type="Proteomes" id="UP001583177">
    <property type="component" value="Unassembled WGS sequence"/>
</dbReference>
<dbReference type="Gene3D" id="3.90.1200.10">
    <property type="match status" value="1"/>
</dbReference>
<keyword evidence="3" id="KW-1185">Reference proteome</keyword>
<accession>A0ABR3WK71</accession>